<dbReference type="Proteomes" id="UP000095286">
    <property type="component" value="Unplaced"/>
</dbReference>
<protein>
    <submittedName>
        <fullName evidence="2">Uncharacterized protein</fullName>
    </submittedName>
</protein>
<organism evidence="1 2">
    <name type="scientific">Rhabditophanes sp. KR3021</name>
    <dbReference type="NCBI Taxonomy" id="114890"/>
    <lineage>
        <taxon>Eukaryota</taxon>
        <taxon>Metazoa</taxon>
        <taxon>Ecdysozoa</taxon>
        <taxon>Nematoda</taxon>
        <taxon>Chromadorea</taxon>
        <taxon>Rhabditida</taxon>
        <taxon>Tylenchina</taxon>
        <taxon>Panagrolaimomorpha</taxon>
        <taxon>Strongyloidoidea</taxon>
        <taxon>Alloionematidae</taxon>
        <taxon>Rhabditophanes</taxon>
    </lineage>
</organism>
<accession>A0AC35UIG3</accession>
<name>A0AC35UIG3_9BILA</name>
<evidence type="ECO:0000313" key="2">
    <source>
        <dbReference type="WBParaSite" id="RSKR_0001167600.1"/>
    </source>
</evidence>
<proteinExistence type="predicted"/>
<sequence length="774" mass="86292">MRDIEPLPKVLEQIQRLYTCEQDKRDNLCFKGQQLCARQIDAIECVIKATVYDLIDFEYSFLDDEMANILGDILSYYDPTEKLNLSFNSKITYLGWSQIFKAINTCKTLTHLNLRYTKIHNPRSFVLLTNSLKSNPSLSCLHLENTNLSGRLLSDLTVSLSFNATLKELFLGENSLQASDGPSLFQLITRNNTLQLLELRNNFLNDQGLKHIADGLKWSGTVKNSSLCGLVLWNNQLTSASMECLANALIINGKIETLNVGKNNLIGDNGIIALKEVVKHGKCSLKRLGLQDTKLDDQSAILLAECLEDNKKIMRVDLRNNPKIGLAGLIALRLALMTNTSVTVLNLDKGCSKAPETNKKVQELQSQFDQYLLDIERYCDRNRSEVLKKNALFSDDESDIDEEIIETGDELEESKSNSIKSENQENQQPTEELKNNEISVVESSVLNKCEEVVELLKNDNLPPEQNICASMPQSLASIFSRLNDTEQLANGVRKRHNSSGGSSRNGRSNVKKRSVSKLVRSSSLTCEEHVSDIKERVSKMEDSLHDANRNGGNYNTIEKGNSQMTSIPSASNSGGSTGALSNNLSKSLPSLTQKPKVPVRRIRRFSVSPASSFISLAPATIPSEPTTPPAKEMSIVHQTKQKFMVQSVPNLSTLTEDCERKISLTELTRPNLVCAFDSLNNDDQQVVKCIVNDLINYCEYEAGDARKTPIGTPSTEYKSFLSGVYQPKILKNETESCLNADVEDILNALVNSVVEKERKEKIKQTARLRLLGKQ</sequence>
<dbReference type="WBParaSite" id="RSKR_0001167600.1">
    <property type="protein sequence ID" value="RSKR_0001167600.1"/>
    <property type="gene ID" value="RSKR_0001167600"/>
</dbReference>
<reference evidence="2" key="1">
    <citation type="submission" date="2016-11" db="UniProtKB">
        <authorList>
            <consortium name="WormBaseParasite"/>
        </authorList>
    </citation>
    <scope>IDENTIFICATION</scope>
    <source>
        <strain evidence="2">KR3021</strain>
    </source>
</reference>
<evidence type="ECO:0000313" key="1">
    <source>
        <dbReference type="Proteomes" id="UP000095286"/>
    </source>
</evidence>